<reference evidence="7 8" key="1">
    <citation type="submission" date="2018-07" db="EMBL/GenBank/DDBJ databases">
        <title>Genomic Encyclopedia of Type Strains, Phase IV (KMG-IV): sequencing the most valuable type-strain genomes for metagenomic binning, comparative biology and taxonomic classification.</title>
        <authorList>
            <person name="Goeker M."/>
        </authorList>
    </citation>
    <scope>NUCLEOTIDE SEQUENCE [LARGE SCALE GENOMIC DNA]</scope>
    <source>
        <strain evidence="7 8">DSM 25281</strain>
    </source>
</reference>
<evidence type="ECO:0000256" key="2">
    <source>
        <dbReference type="ARBA" id="ARBA00022475"/>
    </source>
</evidence>
<dbReference type="GO" id="GO:0033228">
    <property type="term" value="P:cysteine export across plasma membrane"/>
    <property type="evidence" value="ECO:0007669"/>
    <property type="project" value="TreeGrafter"/>
</dbReference>
<organism evidence="7 8">
    <name type="scientific">Falsibacillus pallidus</name>
    <dbReference type="NCBI Taxonomy" id="493781"/>
    <lineage>
        <taxon>Bacteria</taxon>
        <taxon>Bacillati</taxon>
        <taxon>Bacillota</taxon>
        <taxon>Bacilli</taxon>
        <taxon>Bacillales</taxon>
        <taxon>Bacillaceae</taxon>
        <taxon>Falsibacillus</taxon>
    </lineage>
</organism>
<dbReference type="PANTHER" id="PTHR30086:SF20">
    <property type="entry name" value="ARGININE EXPORTER PROTEIN ARGO-RELATED"/>
    <property type="match status" value="1"/>
</dbReference>
<evidence type="ECO:0000256" key="6">
    <source>
        <dbReference type="SAM" id="Phobius"/>
    </source>
</evidence>
<feature type="transmembrane region" description="Helical" evidence="6">
    <location>
        <begin position="23"/>
        <end position="42"/>
    </location>
</feature>
<keyword evidence="2" id="KW-1003">Cell membrane</keyword>
<keyword evidence="3 6" id="KW-0812">Transmembrane</keyword>
<comment type="caution">
    <text evidence="7">The sequence shown here is derived from an EMBL/GenBank/DDBJ whole genome shotgun (WGS) entry which is preliminary data.</text>
</comment>
<evidence type="ECO:0000313" key="8">
    <source>
        <dbReference type="Proteomes" id="UP000255326"/>
    </source>
</evidence>
<feature type="transmembrane region" description="Helical" evidence="6">
    <location>
        <begin position="164"/>
        <end position="188"/>
    </location>
</feature>
<dbReference type="AlphaFoldDB" id="A0A370GXI5"/>
<dbReference type="SUPFAM" id="SSF103473">
    <property type="entry name" value="MFS general substrate transporter"/>
    <property type="match status" value="1"/>
</dbReference>
<dbReference type="Proteomes" id="UP000255326">
    <property type="component" value="Unassembled WGS sequence"/>
</dbReference>
<dbReference type="InterPro" id="IPR001123">
    <property type="entry name" value="LeuE-type"/>
</dbReference>
<feature type="transmembrane region" description="Helical" evidence="6">
    <location>
        <begin position="63"/>
        <end position="82"/>
    </location>
</feature>
<dbReference type="InterPro" id="IPR036259">
    <property type="entry name" value="MFS_trans_sf"/>
</dbReference>
<keyword evidence="5 6" id="KW-0472">Membrane</keyword>
<feature type="transmembrane region" description="Helical" evidence="6">
    <location>
        <begin position="134"/>
        <end position="158"/>
    </location>
</feature>
<evidence type="ECO:0000256" key="3">
    <source>
        <dbReference type="ARBA" id="ARBA00022692"/>
    </source>
</evidence>
<sequence length="219" mass="25253">MYNITNKRYIVLFVQYNIQLEEILLAIASFILYIFVTAYTPGPNNIMAMVSANKYGFKRTIKFCLGVGTGFLIIMLLCSYFNLFLRTTVPKIEFSLSIFGSFYMVYLALKIMFSKEKKSESDVKKKFGFSTGMLLQFINPKVILYGITAVSTFILPFYHSQFSLMIFSLILALVGFSGTICWTIFGALFQKFLRKYRIQFNFVMALLLIYSALSIWVEN</sequence>
<proteinExistence type="predicted"/>
<feature type="transmembrane region" description="Helical" evidence="6">
    <location>
        <begin position="94"/>
        <end position="113"/>
    </location>
</feature>
<dbReference type="GO" id="GO:0015171">
    <property type="term" value="F:amino acid transmembrane transporter activity"/>
    <property type="evidence" value="ECO:0007669"/>
    <property type="project" value="TreeGrafter"/>
</dbReference>
<dbReference type="GO" id="GO:0005886">
    <property type="term" value="C:plasma membrane"/>
    <property type="evidence" value="ECO:0007669"/>
    <property type="project" value="UniProtKB-SubCell"/>
</dbReference>
<dbReference type="Pfam" id="PF01810">
    <property type="entry name" value="LysE"/>
    <property type="match status" value="1"/>
</dbReference>
<keyword evidence="8" id="KW-1185">Reference proteome</keyword>
<gene>
    <name evidence="7" type="ORF">DFR59_101653</name>
</gene>
<evidence type="ECO:0000256" key="5">
    <source>
        <dbReference type="ARBA" id="ARBA00023136"/>
    </source>
</evidence>
<accession>A0A370GXI5</accession>
<name>A0A370GXI5_9BACI</name>
<evidence type="ECO:0000256" key="4">
    <source>
        <dbReference type="ARBA" id="ARBA00022989"/>
    </source>
</evidence>
<dbReference type="PANTHER" id="PTHR30086">
    <property type="entry name" value="ARGININE EXPORTER PROTEIN ARGO"/>
    <property type="match status" value="1"/>
</dbReference>
<keyword evidence="4 6" id="KW-1133">Transmembrane helix</keyword>
<feature type="transmembrane region" description="Helical" evidence="6">
    <location>
        <begin position="200"/>
        <end position="217"/>
    </location>
</feature>
<evidence type="ECO:0000256" key="1">
    <source>
        <dbReference type="ARBA" id="ARBA00004651"/>
    </source>
</evidence>
<comment type="subcellular location">
    <subcellularLocation>
        <location evidence="1">Cell membrane</location>
        <topology evidence="1">Multi-pass membrane protein</topology>
    </subcellularLocation>
</comment>
<dbReference type="EMBL" id="QQAY01000001">
    <property type="protein sequence ID" value="RDI47986.1"/>
    <property type="molecule type" value="Genomic_DNA"/>
</dbReference>
<protein>
    <submittedName>
        <fullName evidence="7">Threonine/homoserine/homoserine lactone efflux protein</fullName>
    </submittedName>
</protein>
<evidence type="ECO:0000313" key="7">
    <source>
        <dbReference type="EMBL" id="RDI47986.1"/>
    </source>
</evidence>